<dbReference type="SMART" id="SM00460">
    <property type="entry name" value="TGc"/>
    <property type="match status" value="1"/>
</dbReference>
<dbReference type="Pfam" id="PF01841">
    <property type="entry name" value="Transglut_core"/>
    <property type="match status" value="1"/>
</dbReference>
<dbReference type="SUPFAM" id="SSF54001">
    <property type="entry name" value="Cysteine proteinases"/>
    <property type="match status" value="1"/>
</dbReference>
<feature type="domain" description="Transglutaminase-like" evidence="1">
    <location>
        <begin position="402"/>
        <end position="461"/>
    </location>
</feature>
<dbReference type="AlphaFoldDB" id="A0A7C4GH54"/>
<reference evidence="2" key="1">
    <citation type="journal article" date="2020" name="mSystems">
        <title>Genome- and Community-Level Interaction Insights into Carbon Utilization and Element Cycling Functions of Hydrothermarchaeota in Hydrothermal Sediment.</title>
        <authorList>
            <person name="Zhou Z."/>
            <person name="Liu Y."/>
            <person name="Xu W."/>
            <person name="Pan J."/>
            <person name="Luo Z.H."/>
            <person name="Li M."/>
        </authorList>
    </citation>
    <scope>NUCLEOTIDE SEQUENCE [LARGE SCALE GENOMIC DNA]</scope>
    <source>
        <strain evidence="2">SpSt-488</strain>
    </source>
</reference>
<dbReference type="PANTHER" id="PTHR33490">
    <property type="entry name" value="BLR5614 PROTEIN-RELATED"/>
    <property type="match status" value="1"/>
</dbReference>
<dbReference type="EMBL" id="DSUT01000149">
    <property type="protein sequence ID" value="HGK28695.1"/>
    <property type="molecule type" value="Genomic_DNA"/>
</dbReference>
<dbReference type="InterPro" id="IPR002931">
    <property type="entry name" value="Transglutaminase-like"/>
</dbReference>
<accession>A0A7C4GH54</accession>
<comment type="caution">
    <text evidence="2">The sequence shown here is derived from an EMBL/GenBank/DDBJ whole genome shotgun (WGS) entry which is preliminary data.</text>
</comment>
<dbReference type="Gene3D" id="3.10.620.30">
    <property type="match status" value="1"/>
</dbReference>
<dbReference type="PANTHER" id="PTHR33490:SF3">
    <property type="entry name" value="CONSERVED INTEGRAL MEMBRANE PROTEIN"/>
    <property type="match status" value="1"/>
</dbReference>
<organism evidence="2">
    <name type="scientific">candidate division WOR-3 bacterium</name>
    <dbReference type="NCBI Taxonomy" id="2052148"/>
    <lineage>
        <taxon>Bacteria</taxon>
        <taxon>Bacteria division WOR-3</taxon>
    </lineage>
</organism>
<protein>
    <recommendedName>
        <fullName evidence="1">Transglutaminase-like domain-containing protein</fullName>
    </recommendedName>
</protein>
<evidence type="ECO:0000259" key="1">
    <source>
        <dbReference type="SMART" id="SM00460"/>
    </source>
</evidence>
<name>A0A7C4GH54_UNCW3</name>
<evidence type="ECO:0000313" key="2">
    <source>
        <dbReference type="EMBL" id="HGK28695.1"/>
    </source>
</evidence>
<dbReference type="InterPro" id="IPR038765">
    <property type="entry name" value="Papain-like_cys_pep_sf"/>
</dbReference>
<gene>
    <name evidence="2" type="ORF">ENS41_07035</name>
</gene>
<sequence>MGGAGVEGGGYGPAPARGVYTEGPDAVTRTMRRALVAVLFLVLGAGCAGPRGSRSVHSGDPADSSETWLATYLAGQRVGYSVFREERAGEGYRFSSLSRLTLSMMGRTQFMRVKSSARVGPNLTLEAFEFELSTQDGAFSGSGRVKGTELRLKGGKEARERVIQLMEPLYPAEALGRLVVSRNPGSGARLSCLVLDGAVMDTMRAEVRVVGRDTLDGAGALRVAVRRAGMEATVWLDSAGRVLKEETPLGLNSVRVTQQEALAGENDAGRLDVLKLFRVEVEKPIAEPESVKRVVLELDGVDTTEYRLTGSTQRVVGAAPLRVENTRIALPTEPVPLPVRGEDELLRPTLSVQSDNPAVAARAREIVAGAKDAVLAVNRLLAWTYTALEKEATASFPNAVDVLRRRKGDCNEHAVLFAALCRAAGVPAKVVVGLVYLDGAFYYHAWNEVFLGYWIPVDPTFGQLPASALRLRLVEGEMSSQAQVLGVVRRIAIRITAVEQ</sequence>
<proteinExistence type="predicted"/>